<keyword evidence="2" id="KW-1185">Reference proteome</keyword>
<dbReference type="NCBIfam" id="TIGR01571">
    <property type="entry name" value="A_thal_Cys_rich"/>
    <property type="match status" value="1"/>
</dbReference>
<accession>J3MGP3</accession>
<dbReference type="EnsemblPlants" id="OB06G31870.1">
    <property type="protein sequence ID" value="OB06G31870.1"/>
    <property type="gene ID" value="OB06G31870"/>
</dbReference>
<evidence type="ECO:0000313" key="2">
    <source>
        <dbReference type="Proteomes" id="UP000006038"/>
    </source>
</evidence>
<reference evidence="1" key="2">
    <citation type="submission" date="2013-04" db="UniProtKB">
        <authorList>
            <consortium name="EnsemblPlants"/>
        </authorList>
    </citation>
    <scope>IDENTIFICATION</scope>
</reference>
<dbReference type="InterPro" id="IPR006461">
    <property type="entry name" value="PLAC_motif_containing"/>
</dbReference>
<dbReference type="Pfam" id="PF04749">
    <property type="entry name" value="PLAC8"/>
    <property type="match status" value="1"/>
</dbReference>
<name>J3MGP3_ORYBR</name>
<dbReference type="PANTHER" id="PTHR15907">
    <property type="entry name" value="DUF614 FAMILY PROTEIN-RELATED"/>
    <property type="match status" value="1"/>
</dbReference>
<proteinExistence type="predicted"/>
<sequence>MAGDSPAAPVGQTWTTGLCDCCDDCNSSCGIASIIYCWMRPTTVCPGLYTMYSWSYRQKLRATFGMAPDPCTDCCLQFFCERCSLSQMYRELKNRGINPANGNSSPSVHSI</sequence>
<dbReference type="AlphaFoldDB" id="J3MGP3"/>
<dbReference type="HOGENOM" id="CLU_083147_1_2_1"/>
<evidence type="ECO:0000313" key="1">
    <source>
        <dbReference type="EnsemblPlants" id="OB06G31870.1"/>
    </source>
</evidence>
<dbReference type="Proteomes" id="UP000006038">
    <property type="component" value="Chromosome 6"/>
</dbReference>
<dbReference type="Gramene" id="OB06G31870.1">
    <property type="protein sequence ID" value="OB06G31870.1"/>
    <property type="gene ID" value="OB06G31870"/>
</dbReference>
<reference evidence="1" key="1">
    <citation type="journal article" date="2013" name="Nat. Commun.">
        <title>Whole-genome sequencing of Oryza brachyantha reveals mechanisms underlying Oryza genome evolution.</title>
        <authorList>
            <person name="Chen J."/>
            <person name="Huang Q."/>
            <person name="Gao D."/>
            <person name="Wang J."/>
            <person name="Lang Y."/>
            <person name="Liu T."/>
            <person name="Li B."/>
            <person name="Bai Z."/>
            <person name="Luis Goicoechea J."/>
            <person name="Liang C."/>
            <person name="Chen C."/>
            <person name="Zhang W."/>
            <person name="Sun S."/>
            <person name="Liao Y."/>
            <person name="Zhang X."/>
            <person name="Yang L."/>
            <person name="Song C."/>
            <person name="Wang M."/>
            <person name="Shi J."/>
            <person name="Liu G."/>
            <person name="Liu J."/>
            <person name="Zhou H."/>
            <person name="Zhou W."/>
            <person name="Yu Q."/>
            <person name="An N."/>
            <person name="Chen Y."/>
            <person name="Cai Q."/>
            <person name="Wang B."/>
            <person name="Liu B."/>
            <person name="Min J."/>
            <person name="Huang Y."/>
            <person name="Wu H."/>
            <person name="Li Z."/>
            <person name="Zhang Y."/>
            <person name="Yin Y."/>
            <person name="Song W."/>
            <person name="Jiang J."/>
            <person name="Jackson S.A."/>
            <person name="Wing R.A."/>
            <person name="Wang J."/>
            <person name="Chen M."/>
        </authorList>
    </citation>
    <scope>NUCLEOTIDE SEQUENCE [LARGE SCALE GENOMIC DNA]</scope>
    <source>
        <strain evidence="1">cv. IRGC 101232</strain>
    </source>
</reference>
<dbReference type="OMA" id="DDCNSSC"/>
<protein>
    <submittedName>
        <fullName evidence="1">Uncharacterized protein</fullName>
    </submittedName>
</protein>
<organism evidence="1">
    <name type="scientific">Oryza brachyantha</name>
    <name type="common">malo sina</name>
    <dbReference type="NCBI Taxonomy" id="4533"/>
    <lineage>
        <taxon>Eukaryota</taxon>
        <taxon>Viridiplantae</taxon>
        <taxon>Streptophyta</taxon>
        <taxon>Embryophyta</taxon>
        <taxon>Tracheophyta</taxon>
        <taxon>Spermatophyta</taxon>
        <taxon>Magnoliopsida</taxon>
        <taxon>Liliopsida</taxon>
        <taxon>Poales</taxon>
        <taxon>Poaceae</taxon>
        <taxon>BOP clade</taxon>
        <taxon>Oryzoideae</taxon>
        <taxon>Oryzeae</taxon>
        <taxon>Oryzinae</taxon>
        <taxon>Oryza</taxon>
    </lineage>
</organism>